<dbReference type="GO" id="GO:0052913">
    <property type="term" value="F:16S rRNA (guanine(966)-N(2))-methyltransferase activity"/>
    <property type="evidence" value="ECO:0007669"/>
    <property type="project" value="UniProtKB-EC"/>
</dbReference>
<proteinExistence type="predicted"/>
<dbReference type="PANTHER" id="PTHR43542">
    <property type="entry name" value="METHYLTRANSFERASE"/>
    <property type="match status" value="1"/>
</dbReference>
<name>A0A6L5X1D3_9FIRM</name>
<dbReference type="InterPro" id="IPR002052">
    <property type="entry name" value="DNA_methylase_N6_adenine_CS"/>
</dbReference>
<keyword evidence="1 3" id="KW-0489">Methyltransferase</keyword>
<evidence type="ECO:0000313" key="4">
    <source>
        <dbReference type="Proteomes" id="UP000481852"/>
    </source>
</evidence>
<dbReference type="NCBIfam" id="TIGR00095">
    <property type="entry name" value="16S rRNA (guanine(966)-N(2))-methyltransferase RsmD"/>
    <property type="match status" value="1"/>
</dbReference>
<dbReference type="InterPro" id="IPR004398">
    <property type="entry name" value="RNA_MeTrfase_RsmD"/>
</dbReference>
<dbReference type="GO" id="GO:0003676">
    <property type="term" value="F:nucleic acid binding"/>
    <property type="evidence" value="ECO:0007669"/>
    <property type="project" value="InterPro"/>
</dbReference>
<dbReference type="PROSITE" id="PS00092">
    <property type="entry name" value="N6_MTASE"/>
    <property type="match status" value="1"/>
</dbReference>
<evidence type="ECO:0000313" key="3">
    <source>
        <dbReference type="EMBL" id="MSS14209.1"/>
    </source>
</evidence>
<dbReference type="CDD" id="cd02440">
    <property type="entry name" value="AdoMet_MTases"/>
    <property type="match status" value="1"/>
</dbReference>
<protein>
    <submittedName>
        <fullName evidence="3">16S rRNA (Guanine(966)-N(2))-methyltransferase RsmD</fullName>
        <ecNumber evidence="3">2.1.1.171</ecNumber>
    </submittedName>
</protein>
<accession>A0A6L5X1D3</accession>
<gene>
    <name evidence="3" type="primary">rsmD</name>
    <name evidence="3" type="ORF">FYJ35_03980</name>
</gene>
<dbReference type="EC" id="2.1.1.171" evidence="3"/>
<comment type="caution">
    <text evidence="3">The sequence shown here is derived from an EMBL/GenBank/DDBJ whole genome shotgun (WGS) entry which is preliminary data.</text>
</comment>
<dbReference type="PIRSF" id="PIRSF004553">
    <property type="entry name" value="CHP00095"/>
    <property type="match status" value="1"/>
</dbReference>
<dbReference type="Proteomes" id="UP000481852">
    <property type="component" value="Unassembled WGS sequence"/>
</dbReference>
<dbReference type="Gene3D" id="3.40.50.150">
    <property type="entry name" value="Vaccinia Virus protein VP39"/>
    <property type="match status" value="1"/>
</dbReference>
<sequence length="209" mass="22500">MRVIAGSARSLPLRTVAGMQTRPTTDRIKETLFNILAPLIPGCRFLDLYAGSGAIGIEALSRGASSAAFVDSSRQAVTVIRANLNFTHLADKGRVIAGDVVRTVIGMDGERPFGVIFMDPPYDKGLEMETLRALSGSSIADDQTLIVVEASLETDFSEAEALGYRIERVKEYGKKSKHVFLKKYAAEPKAVPETMGSTDEKSCGLSGKL</sequence>
<dbReference type="PANTHER" id="PTHR43542:SF1">
    <property type="entry name" value="METHYLTRANSFERASE"/>
    <property type="match status" value="1"/>
</dbReference>
<dbReference type="AlphaFoldDB" id="A0A6L5X1D3"/>
<dbReference type="Pfam" id="PF03602">
    <property type="entry name" value="Cons_hypoth95"/>
    <property type="match status" value="1"/>
</dbReference>
<organism evidence="3 4">
    <name type="scientific">Porcincola intestinalis</name>
    <dbReference type="NCBI Taxonomy" id="2606632"/>
    <lineage>
        <taxon>Bacteria</taxon>
        <taxon>Bacillati</taxon>
        <taxon>Bacillota</taxon>
        <taxon>Clostridia</taxon>
        <taxon>Lachnospirales</taxon>
        <taxon>Lachnospiraceae</taxon>
        <taxon>Porcincola</taxon>
    </lineage>
</organism>
<keyword evidence="2 3" id="KW-0808">Transferase</keyword>
<dbReference type="InterPro" id="IPR029063">
    <property type="entry name" value="SAM-dependent_MTases_sf"/>
</dbReference>
<evidence type="ECO:0000256" key="2">
    <source>
        <dbReference type="ARBA" id="ARBA00022679"/>
    </source>
</evidence>
<evidence type="ECO:0000256" key="1">
    <source>
        <dbReference type="ARBA" id="ARBA00022603"/>
    </source>
</evidence>
<reference evidence="3 4" key="1">
    <citation type="submission" date="2019-08" db="EMBL/GenBank/DDBJ databases">
        <title>In-depth cultivation of the pig gut microbiome towards novel bacterial diversity and tailored functional studies.</title>
        <authorList>
            <person name="Wylensek D."/>
            <person name="Hitch T.C.A."/>
            <person name="Clavel T."/>
        </authorList>
    </citation>
    <scope>NUCLEOTIDE SEQUENCE [LARGE SCALE GENOMIC DNA]</scope>
    <source>
        <strain evidence="3 4">Oil+RF-744-WCA-WT-11</strain>
    </source>
</reference>
<dbReference type="SUPFAM" id="SSF53335">
    <property type="entry name" value="S-adenosyl-L-methionine-dependent methyltransferases"/>
    <property type="match status" value="1"/>
</dbReference>
<dbReference type="EMBL" id="VULZ01000003">
    <property type="protein sequence ID" value="MSS14209.1"/>
    <property type="molecule type" value="Genomic_DNA"/>
</dbReference>
<keyword evidence="4" id="KW-1185">Reference proteome</keyword>